<dbReference type="SUPFAM" id="SSF55486">
    <property type="entry name" value="Metalloproteases ('zincins'), catalytic domain"/>
    <property type="match status" value="1"/>
</dbReference>
<organism evidence="3 4">
    <name type="scientific">Euroglyphus maynei</name>
    <name type="common">Mayne's house dust mite</name>
    <dbReference type="NCBI Taxonomy" id="6958"/>
    <lineage>
        <taxon>Eukaryota</taxon>
        <taxon>Metazoa</taxon>
        <taxon>Ecdysozoa</taxon>
        <taxon>Arthropoda</taxon>
        <taxon>Chelicerata</taxon>
        <taxon>Arachnida</taxon>
        <taxon>Acari</taxon>
        <taxon>Acariformes</taxon>
        <taxon>Sarcoptiformes</taxon>
        <taxon>Astigmata</taxon>
        <taxon>Psoroptidia</taxon>
        <taxon>Analgoidea</taxon>
        <taxon>Pyroglyphidae</taxon>
        <taxon>Pyroglyphinae</taxon>
        <taxon>Euroglyphus</taxon>
    </lineage>
</organism>
<accession>A0A1Y3AYC5</accession>
<dbReference type="Pfam" id="PF01431">
    <property type="entry name" value="Peptidase_M13"/>
    <property type="match status" value="1"/>
</dbReference>
<evidence type="ECO:0000259" key="2">
    <source>
        <dbReference type="Pfam" id="PF01431"/>
    </source>
</evidence>
<proteinExistence type="predicted"/>
<evidence type="ECO:0000256" key="1">
    <source>
        <dbReference type="SAM" id="MobiDB-lite"/>
    </source>
</evidence>
<feature type="domain" description="Peptidase M13 C-terminal" evidence="2">
    <location>
        <begin position="2"/>
        <end position="58"/>
    </location>
</feature>
<evidence type="ECO:0000313" key="3">
    <source>
        <dbReference type="EMBL" id="OTF73501.1"/>
    </source>
</evidence>
<dbReference type="InterPro" id="IPR018497">
    <property type="entry name" value="Peptidase_M13_C"/>
</dbReference>
<dbReference type="PROSITE" id="PS51885">
    <property type="entry name" value="NEPRILYSIN"/>
    <property type="match status" value="1"/>
</dbReference>
<reference evidence="3 4" key="1">
    <citation type="submission" date="2017-03" db="EMBL/GenBank/DDBJ databases">
        <title>Genome Survey of Euroglyphus maynei.</title>
        <authorList>
            <person name="Arlian L.G."/>
            <person name="Morgan M.S."/>
            <person name="Rider S.D."/>
        </authorList>
    </citation>
    <scope>NUCLEOTIDE SEQUENCE [LARGE SCALE GENOMIC DNA]</scope>
    <source>
        <strain evidence="3">Arlian Lab</strain>
        <tissue evidence="3">Whole body</tissue>
    </source>
</reference>
<dbReference type="Proteomes" id="UP000194236">
    <property type="component" value="Unassembled WGS sequence"/>
</dbReference>
<dbReference type="GO" id="GO:0006508">
    <property type="term" value="P:proteolysis"/>
    <property type="evidence" value="ECO:0007669"/>
    <property type="project" value="InterPro"/>
</dbReference>
<comment type="caution">
    <text evidence="3">The sequence shown here is derived from an EMBL/GenBank/DDBJ whole genome shotgun (WGS) entry which is preliminary data.</text>
</comment>
<evidence type="ECO:0000313" key="4">
    <source>
        <dbReference type="Proteomes" id="UP000194236"/>
    </source>
</evidence>
<keyword evidence="4" id="KW-1185">Reference proteome</keyword>
<dbReference type="AlphaFoldDB" id="A0A1Y3AYC5"/>
<dbReference type="GO" id="GO:0004222">
    <property type="term" value="F:metalloendopeptidase activity"/>
    <property type="evidence" value="ECO:0007669"/>
    <property type="project" value="InterPro"/>
</dbReference>
<feature type="region of interest" description="Disordered" evidence="1">
    <location>
        <begin position="52"/>
        <end position="74"/>
    </location>
</feature>
<dbReference type="InterPro" id="IPR000718">
    <property type="entry name" value="Peptidase_M13"/>
</dbReference>
<sequence length="74" mass="8552">MAWLAYQQYESVRTEQSPLLPSLPFNNDQLFFISFAQTLCANVKPKTMQTLYDDESHRSTQTPSITEPLPESIR</sequence>
<gene>
    <name evidence="3" type="ORF">BLA29_014497</name>
</gene>
<dbReference type="EMBL" id="MUJZ01051312">
    <property type="protein sequence ID" value="OTF73501.1"/>
    <property type="molecule type" value="Genomic_DNA"/>
</dbReference>
<name>A0A1Y3AYC5_EURMA</name>
<protein>
    <recommendedName>
        <fullName evidence="2">Peptidase M13 C-terminal domain-containing protein</fullName>
    </recommendedName>
</protein>
<dbReference type="InterPro" id="IPR024079">
    <property type="entry name" value="MetalloPept_cat_dom_sf"/>
</dbReference>
<feature type="non-terminal residue" evidence="3">
    <location>
        <position position="74"/>
    </location>
</feature>
<dbReference type="Gene3D" id="3.40.390.10">
    <property type="entry name" value="Collagenase (Catalytic Domain)"/>
    <property type="match status" value="1"/>
</dbReference>